<dbReference type="InterPro" id="IPR001680">
    <property type="entry name" value="WD40_rpt"/>
</dbReference>
<dbReference type="HOGENOM" id="CLU_000288_57_30_1"/>
<evidence type="ECO:0000313" key="2">
    <source>
        <dbReference type="EMBL" id="KIO29486.1"/>
    </source>
</evidence>
<dbReference type="SUPFAM" id="SSF50978">
    <property type="entry name" value="WD40 repeat-like"/>
    <property type="match status" value="1"/>
</dbReference>
<proteinExistence type="predicted"/>
<dbReference type="SMART" id="SM00320">
    <property type="entry name" value="WD40"/>
    <property type="match status" value="2"/>
</dbReference>
<dbReference type="Proteomes" id="UP000054248">
    <property type="component" value="Unassembled WGS sequence"/>
</dbReference>
<feature type="repeat" description="WD" evidence="1">
    <location>
        <begin position="31"/>
        <end position="63"/>
    </location>
</feature>
<dbReference type="PROSITE" id="PS50082">
    <property type="entry name" value="WD_REPEATS_2"/>
    <property type="match status" value="2"/>
</dbReference>
<feature type="repeat" description="WD" evidence="1">
    <location>
        <begin position="74"/>
        <end position="115"/>
    </location>
</feature>
<dbReference type="Pfam" id="PF00400">
    <property type="entry name" value="WD40"/>
    <property type="match status" value="2"/>
</dbReference>
<dbReference type="AlphaFoldDB" id="A0A0C3QN93"/>
<dbReference type="Gene3D" id="2.130.10.10">
    <property type="entry name" value="YVTN repeat-like/Quinoprotein amine dehydrogenase"/>
    <property type="match status" value="1"/>
</dbReference>
<dbReference type="PANTHER" id="PTHR19879:SF9">
    <property type="entry name" value="TRANSCRIPTION INITIATION FACTOR TFIID SUBUNIT 5"/>
    <property type="match status" value="1"/>
</dbReference>
<keyword evidence="1" id="KW-0853">WD repeat</keyword>
<dbReference type="InterPro" id="IPR036322">
    <property type="entry name" value="WD40_repeat_dom_sf"/>
</dbReference>
<protein>
    <submittedName>
        <fullName evidence="2">Uncharacterized protein</fullName>
    </submittedName>
</protein>
<evidence type="ECO:0000313" key="3">
    <source>
        <dbReference type="Proteomes" id="UP000054248"/>
    </source>
</evidence>
<sequence>MASRLLLDHAIGRFNCGTLQQELQLESHSIFKGHGDWISSIAFSADGTITASGCLDGTVRLWDPATRAPIGDPRDQDDPPVRDIAFSPDAKILASKSDPKRIQLWNAKTGTCIGEPFRKHDAEVK</sequence>
<reference evidence="2 3" key="1">
    <citation type="submission" date="2014-04" db="EMBL/GenBank/DDBJ databases">
        <authorList>
            <consortium name="DOE Joint Genome Institute"/>
            <person name="Kuo A."/>
            <person name="Girlanda M."/>
            <person name="Perotto S."/>
            <person name="Kohler A."/>
            <person name="Nagy L.G."/>
            <person name="Floudas D."/>
            <person name="Copeland A."/>
            <person name="Barry K.W."/>
            <person name="Cichocki N."/>
            <person name="Veneault-Fourrey C."/>
            <person name="LaButti K."/>
            <person name="Lindquist E.A."/>
            <person name="Lipzen A."/>
            <person name="Lundell T."/>
            <person name="Morin E."/>
            <person name="Murat C."/>
            <person name="Sun H."/>
            <person name="Tunlid A."/>
            <person name="Henrissat B."/>
            <person name="Grigoriev I.V."/>
            <person name="Hibbett D.S."/>
            <person name="Martin F."/>
            <person name="Nordberg H.P."/>
            <person name="Cantor M.N."/>
            <person name="Hua S.X."/>
        </authorList>
    </citation>
    <scope>NUCLEOTIDE SEQUENCE [LARGE SCALE GENOMIC DNA]</scope>
    <source>
        <strain evidence="2 3">MUT 4182</strain>
    </source>
</reference>
<gene>
    <name evidence="2" type="ORF">M407DRAFT_21385</name>
</gene>
<dbReference type="PROSITE" id="PS50294">
    <property type="entry name" value="WD_REPEATS_REGION"/>
    <property type="match status" value="1"/>
</dbReference>
<reference evidence="3" key="2">
    <citation type="submission" date="2015-01" db="EMBL/GenBank/DDBJ databases">
        <title>Evolutionary Origins and Diversification of the Mycorrhizal Mutualists.</title>
        <authorList>
            <consortium name="DOE Joint Genome Institute"/>
            <consortium name="Mycorrhizal Genomics Consortium"/>
            <person name="Kohler A."/>
            <person name="Kuo A."/>
            <person name="Nagy L.G."/>
            <person name="Floudas D."/>
            <person name="Copeland A."/>
            <person name="Barry K.W."/>
            <person name="Cichocki N."/>
            <person name="Veneault-Fourrey C."/>
            <person name="LaButti K."/>
            <person name="Lindquist E.A."/>
            <person name="Lipzen A."/>
            <person name="Lundell T."/>
            <person name="Morin E."/>
            <person name="Murat C."/>
            <person name="Riley R."/>
            <person name="Ohm R."/>
            <person name="Sun H."/>
            <person name="Tunlid A."/>
            <person name="Henrissat B."/>
            <person name="Grigoriev I.V."/>
            <person name="Hibbett D.S."/>
            <person name="Martin F."/>
        </authorList>
    </citation>
    <scope>NUCLEOTIDE SEQUENCE [LARGE SCALE GENOMIC DNA]</scope>
    <source>
        <strain evidence="3">MUT 4182</strain>
    </source>
</reference>
<organism evidence="2 3">
    <name type="scientific">Tulasnella calospora MUT 4182</name>
    <dbReference type="NCBI Taxonomy" id="1051891"/>
    <lineage>
        <taxon>Eukaryota</taxon>
        <taxon>Fungi</taxon>
        <taxon>Dikarya</taxon>
        <taxon>Basidiomycota</taxon>
        <taxon>Agaricomycotina</taxon>
        <taxon>Agaricomycetes</taxon>
        <taxon>Cantharellales</taxon>
        <taxon>Tulasnellaceae</taxon>
        <taxon>Tulasnella</taxon>
    </lineage>
</organism>
<dbReference type="EMBL" id="KN822982">
    <property type="protein sequence ID" value="KIO29486.1"/>
    <property type="molecule type" value="Genomic_DNA"/>
</dbReference>
<evidence type="ECO:0000256" key="1">
    <source>
        <dbReference type="PROSITE-ProRule" id="PRU00221"/>
    </source>
</evidence>
<dbReference type="PANTHER" id="PTHR19879">
    <property type="entry name" value="TRANSCRIPTION INITIATION FACTOR TFIID"/>
    <property type="match status" value="1"/>
</dbReference>
<keyword evidence="3" id="KW-1185">Reference proteome</keyword>
<name>A0A0C3QN93_9AGAM</name>
<accession>A0A0C3QN93</accession>
<dbReference type="InterPro" id="IPR015943">
    <property type="entry name" value="WD40/YVTN_repeat-like_dom_sf"/>
</dbReference>
<dbReference type="STRING" id="1051891.A0A0C3QN93"/>
<dbReference type="OrthoDB" id="674604at2759"/>